<organism evidence="1">
    <name type="scientific">freshwater metagenome</name>
    <dbReference type="NCBI Taxonomy" id="449393"/>
    <lineage>
        <taxon>unclassified sequences</taxon>
        <taxon>metagenomes</taxon>
        <taxon>ecological metagenomes</taxon>
    </lineage>
</organism>
<proteinExistence type="predicted"/>
<dbReference type="EMBL" id="CAFBLZ010000107">
    <property type="protein sequence ID" value="CAB4888387.1"/>
    <property type="molecule type" value="Genomic_DNA"/>
</dbReference>
<accession>A0A6J7EY28</accession>
<sequence>MSLTDKSRGSLVSVEKLGTHSALKLRLAQRVARIPKRFPVRHGIVLYRVTYWTELTGQPQLATGLLGIPKNHRARTSVMWLNGTNPTRSEAPSSGGLIGLLVGALFAGSGHLLLAPDYIGLGRGDSYHPYMHTTSTVGVAPADIVRFAGGVVTDPKRS</sequence>
<protein>
    <submittedName>
        <fullName evidence="1">Unannotated protein</fullName>
    </submittedName>
</protein>
<dbReference type="AlphaFoldDB" id="A0A6J7EY28"/>
<dbReference type="Gene3D" id="3.40.50.1820">
    <property type="entry name" value="alpha/beta hydrolase"/>
    <property type="match status" value="1"/>
</dbReference>
<reference evidence="1" key="1">
    <citation type="submission" date="2020-05" db="EMBL/GenBank/DDBJ databases">
        <authorList>
            <person name="Chiriac C."/>
            <person name="Salcher M."/>
            <person name="Ghai R."/>
            <person name="Kavagutti S V."/>
        </authorList>
    </citation>
    <scope>NUCLEOTIDE SEQUENCE</scope>
</reference>
<evidence type="ECO:0000313" key="1">
    <source>
        <dbReference type="EMBL" id="CAB4888387.1"/>
    </source>
</evidence>
<name>A0A6J7EY28_9ZZZZ</name>
<dbReference type="InterPro" id="IPR029058">
    <property type="entry name" value="AB_hydrolase_fold"/>
</dbReference>
<gene>
    <name evidence="1" type="ORF">UFOPK3482_01065</name>
</gene>